<keyword evidence="5" id="KW-0812">Transmembrane</keyword>
<keyword evidence="3" id="KW-0479">Metal-binding</keyword>
<dbReference type="PANTHER" id="PTHR12151">
    <property type="entry name" value="ELECTRON TRANSPORT PROTIN SCO1/SENC FAMILY MEMBER"/>
    <property type="match status" value="1"/>
</dbReference>
<protein>
    <submittedName>
        <fullName evidence="7">SCO1/SenC family protein</fullName>
    </submittedName>
</protein>
<proteinExistence type="inferred from homology"/>
<reference evidence="7 8" key="1">
    <citation type="submission" date="2007-06" db="EMBL/GenBank/DDBJ databases">
        <authorList>
            <person name="Shimkets L."/>
            <person name="Ferriera S."/>
            <person name="Johnson J."/>
            <person name="Kravitz S."/>
            <person name="Beeson K."/>
            <person name="Sutton G."/>
            <person name="Rogers Y.-H."/>
            <person name="Friedman R."/>
            <person name="Frazier M."/>
            <person name="Venter J.C."/>
        </authorList>
    </citation>
    <scope>NUCLEOTIDE SEQUENCE [LARGE SCALE GENOMIC DNA]</scope>
    <source>
        <strain evidence="7 8">SIR-1</strain>
    </source>
</reference>
<feature type="binding site" evidence="3">
    <location>
        <position position="90"/>
    </location>
    <ligand>
        <name>Cu cation</name>
        <dbReference type="ChEBI" id="CHEBI:23378"/>
    </ligand>
</feature>
<dbReference type="AlphaFoldDB" id="A6GFL7"/>
<organism evidence="7 8">
    <name type="scientific">Plesiocystis pacifica SIR-1</name>
    <dbReference type="NCBI Taxonomy" id="391625"/>
    <lineage>
        <taxon>Bacteria</taxon>
        <taxon>Pseudomonadati</taxon>
        <taxon>Myxococcota</taxon>
        <taxon>Polyangia</taxon>
        <taxon>Nannocystales</taxon>
        <taxon>Nannocystaceae</taxon>
        <taxon>Plesiocystis</taxon>
    </lineage>
</organism>
<keyword evidence="8" id="KW-1185">Reference proteome</keyword>
<sequence>MPEGMWTEPAPWIKFLRKNIWWIGGTLLVLMITSMRFFLVRRPPPPPIIGEVPAFTLVDHEGETFTRDDLLEEDKVWVVGFVFTSCPSTCPAVSRAMVLFQEQVAASKLEDHIELITVTVDPETDTPEVLKGYAEKIGADTRNWRFLTGDSDAIEGFVVDGFKLAVGEKQAIEGAPGVYDIAHSIKLALVDRFGNVRGYYSIDDEGMAELYHRSLRVMRIREEGE</sequence>
<evidence type="ECO:0000256" key="1">
    <source>
        <dbReference type="ARBA" id="ARBA00010996"/>
    </source>
</evidence>
<dbReference type="EMBL" id="ABCS01000095">
    <property type="protein sequence ID" value="EDM75331.1"/>
    <property type="molecule type" value="Genomic_DNA"/>
</dbReference>
<dbReference type="eggNOG" id="COG1999">
    <property type="taxonomic scope" value="Bacteria"/>
</dbReference>
<feature type="transmembrane region" description="Helical" evidence="5">
    <location>
        <begin position="20"/>
        <end position="39"/>
    </location>
</feature>
<dbReference type="STRING" id="391625.PPSIR1_01107"/>
<name>A6GFL7_9BACT</name>
<dbReference type="InterPro" id="IPR013766">
    <property type="entry name" value="Thioredoxin_domain"/>
</dbReference>
<dbReference type="PROSITE" id="PS51352">
    <property type="entry name" value="THIOREDOXIN_2"/>
    <property type="match status" value="1"/>
</dbReference>
<dbReference type="PANTHER" id="PTHR12151:SF25">
    <property type="entry name" value="LINALOOL DEHYDRATASE_ISOMERASE DOMAIN-CONTAINING PROTEIN"/>
    <property type="match status" value="1"/>
</dbReference>
<evidence type="ECO:0000313" key="8">
    <source>
        <dbReference type="Proteomes" id="UP000005801"/>
    </source>
</evidence>
<comment type="similarity">
    <text evidence="1">Belongs to the SCO1/2 family.</text>
</comment>
<feature type="binding site" evidence="3">
    <location>
        <position position="183"/>
    </location>
    <ligand>
        <name>Cu cation</name>
        <dbReference type="ChEBI" id="CHEBI:23378"/>
    </ligand>
</feature>
<feature type="disulfide bond" description="Redox-active" evidence="4">
    <location>
        <begin position="86"/>
        <end position="90"/>
    </location>
</feature>
<keyword evidence="5" id="KW-0472">Membrane</keyword>
<evidence type="ECO:0000313" key="7">
    <source>
        <dbReference type="EMBL" id="EDM75331.1"/>
    </source>
</evidence>
<dbReference type="InterPro" id="IPR003782">
    <property type="entry name" value="SCO1/SenC"/>
</dbReference>
<dbReference type="Proteomes" id="UP000005801">
    <property type="component" value="Unassembled WGS sequence"/>
</dbReference>
<accession>A6GFL7</accession>
<evidence type="ECO:0000256" key="5">
    <source>
        <dbReference type="SAM" id="Phobius"/>
    </source>
</evidence>
<dbReference type="Pfam" id="PF02630">
    <property type="entry name" value="SCO1-SenC"/>
    <property type="match status" value="1"/>
</dbReference>
<keyword evidence="2 3" id="KW-0186">Copper</keyword>
<dbReference type="Gene3D" id="3.40.30.10">
    <property type="entry name" value="Glutaredoxin"/>
    <property type="match status" value="1"/>
</dbReference>
<keyword evidence="5" id="KW-1133">Transmembrane helix</keyword>
<evidence type="ECO:0000259" key="6">
    <source>
        <dbReference type="PROSITE" id="PS51352"/>
    </source>
</evidence>
<keyword evidence="4" id="KW-1015">Disulfide bond</keyword>
<dbReference type="GO" id="GO:0046872">
    <property type="term" value="F:metal ion binding"/>
    <property type="evidence" value="ECO:0007669"/>
    <property type="project" value="UniProtKB-KW"/>
</dbReference>
<evidence type="ECO:0000256" key="3">
    <source>
        <dbReference type="PIRSR" id="PIRSR603782-1"/>
    </source>
</evidence>
<feature type="binding site" evidence="3">
    <location>
        <position position="86"/>
    </location>
    <ligand>
        <name>Cu cation</name>
        <dbReference type="ChEBI" id="CHEBI:23378"/>
    </ligand>
</feature>
<dbReference type="CDD" id="cd02968">
    <property type="entry name" value="SCO"/>
    <property type="match status" value="1"/>
</dbReference>
<dbReference type="SUPFAM" id="SSF52833">
    <property type="entry name" value="Thioredoxin-like"/>
    <property type="match status" value="1"/>
</dbReference>
<feature type="domain" description="Thioredoxin" evidence="6">
    <location>
        <begin position="46"/>
        <end position="195"/>
    </location>
</feature>
<evidence type="ECO:0000256" key="4">
    <source>
        <dbReference type="PIRSR" id="PIRSR603782-2"/>
    </source>
</evidence>
<comment type="caution">
    <text evidence="7">The sequence shown here is derived from an EMBL/GenBank/DDBJ whole genome shotgun (WGS) entry which is preliminary data.</text>
</comment>
<gene>
    <name evidence="7" type="ORF">PPSIR1_01107</name>
</gene>
<dbReference type="InterPro" id="IPR036249">
    <property type="entry name" value="Thioredoxin-like_sf"/>
</dbReference>
<evidence type="ECO:0000256" key="2">
    <source>
        <dbReference type="ARBA" id="ARBA00023008"/>
    </source>
</evidence>